<keyword evidence="1" id="KW-1133">Transmembrane helix</keyword>
<dbReference type="PANTHER" id="PTHR33371">
    <property type="entry name" value="INTERMEMBRANE PHOSPHOLIPID TRANSPORT SYSTEM BINDING PROTEIN MLAD-RELATED"/>
    <property type="match status" value="1"/>
</dbReference>
<reference evidence="3 4" key="1">
    <citation type="submission" date="2022-10" db="EMBL/GenBank/DDBJ databases">
        <title>The complete genomes of actinobacterial strains from the NBC collection.</title>
        <authorList>
            <person name="Joergensen T.S."/>
            <person name="Alvarez Arevalo M."/>
            <person name="Sterndorff E.B."/>
            <person name="Faurdal D."/>
            <person name="Vuksanovic O."/>
            <person name="Mourched A.-S."/>
            <person name="Charusanti P."/>
            <person name="Shaw S."/>
            <person name="Blin K."/>
            <person name="Weber T."/>
        </authorList>
    </citation>
    <scope>NUCLEOTIDE SEQUENCE [LARGE SCALE GENOMIC DNA]</scope>
    <source>
        <strain evidence="3 4">NBC_01413</strain>
    </source>
</reference>
<evidence type="ECO:0000313" key="3">
    <source>
        <dbReference type="EMBL" id="WTY39142.1"/>
    </source>
</evidence>
<dbReference type="InterPro" id="IPR052336">
    <property type="entry name" value="MlaD_Phospholipid_Transporter"/>
</dbReference>
<protein>
    <submittedName>
        <fullName evidence="3">MlaD family protein</fullName>
    </submittedName>
</protein>
<evidence type="ECO:0000256" key="1">
    <source>
        <dbReference type="SAM" id="Phobius"/>
    </source>
</evidence>
<gene>
    <name evidence="3" type="ORF">OG308_15570</name>
</gene>
<dbReference type="PANTHER" id="PTHR33371:SF18">
    <property type="entry name" value="MCE-FAMILY PROTEIN MCE3C"/>
    <property type="match status" value="1"/>
</dbReference>
<name>A0ABZ1NGI9_9NOCA</name>
<dbReference type="EMBL" id="CP109527">
    <property type="protein sequence ID" value="WTY39142.1"/>
    <property type="molecule type" value="Genomic_DNA"/>
</dbReference>
<keyword evidence="1" id="KW-0812">Transmembrane</keyword>
<dbReference type="Pfam" id="PF02470">
    <property type="entry name" value="MlaD"/>
    <property type="match status" value="1"/>
</dbReference>
<feature type="domain" description="Mce/MlaD" evidence="2">
    <location>
        <begin position="46"/>
        <end position="119"/>
    </location>
</feature>
<dbReference type="Proteomes" id="UP001621418">
    <property type="component" value="Chromosome"/>
</dbReference>
<proteinExistence type="predicted"/>
<dbReference type="InterPro" id="IPR003399">
    <property type="entry name" value="Mce/MlaD"/>
</dbReference>
<organism evidence="3 4">
    <name type="scientific">Nocardia salmonicida</name>
    <dbReference type="NCBI Taxonomy" id="53431"/>
    <lineage>
        <taxon>Bacteria</taxon>
        <taxon>Bacillati</taxon>
        <taxon>Actinomycetota</taxon>
        <taxon>Actinomycetes</taxon>
        <taxon>Mycobacteriales</taxon>
        <taxon>Nocardiaceae</taxon>
        <taxon>Nocardia</taxon>
    </lineage>
</organism>
<evidence type="ECO:0000313" key="4">
    <source>
        <dbReference type="Proteomes" id="UP001621418"/>
    </source>
</evidence>
<sequence>MSPIARGRDADPRAGELRWGIAGMCAAVLLLVAIGAVYVTGTTAERTYSAEMAQAGSVRTGDDVRLAGIPVGKVTALTLLPDRVRMEFTVTEDAFLGDQTTLDIRMLTFVGGYYLAVLPAGTKPLGAAVIPMERVIVPYNLTKAFQDAVEPVRRIDGSVFRQDLAALSTAIDKSPDAVRSTVRAAGDVVAILDEQNADISRALSIADEYLTALDANADVLADLIITLGTLEQIIQTNKVQVAESLYDLAVILQDLTPLGRAWDASIKERAQPLADVIPALEQLGGRLGALLDAVRAFEQRLLPLMPAGGGVSVDQSGATIQLPAVCVPLPGGGC</sequence>
<evidence type="ECO:0000259" key="2">
    <source>
        <dbReference type="Pfam" id="PF02470"/>
    </source>
</evidence>
<keyword evidence="4" id="KW-1185">Reference proteome</keyword>
<feature type="transmembrane region" description="Helical" evidence="1">
    <location>
        <begin position="21"/>
        <end position="39"/>
    </location>
</feature>
<dbReference type="RefSeq" id="WP_357367086.1">
    <property type="nucleotide sequence ID" value="NZ_CP109527.1"/>
</dbReference>
<keyword evidence="1" id="KW-0472">Membrane</keyword>
<accession>A0ABZ1NGI9</accession>